<keyword evidence="6" id="KW-0460">Magnesium</keyword>
<dbReference type="InterPro" id="IPR050556">
    <property type="entry name" value="Type_II_TA_system_RNase"/>
</dbReference>
<comment type="cofactor">
    <cofactor evidence="1">
        <name>Mg(2+)</name>
        <dbReference type="ChEBI" id="CHEBI:18420"/>
    </cofactor>
</comment>
<dbReference type="PANTHER" id="PTHR33653:SF1">
    <property type="entry name" value="RIBONUCLEASE VAPC2"/>
    <property type="match status" value="1"/>
</dbReference>
<reference evidence="10" key="2">
    <citation type="submission" date="2021-12" db="EMBL/GenBank/DDBJ databases">
        <authorList>
            <person name="Veyrier F.J."/>
        </authorList>
    </citation>
    <scope>NUCLEOTIDE SEQUENCE</scope>
    <source>
        <strain evidence="10">1258/02</strain>
    </source>
</reference>
<reference evidence="9 11" key="1">
    <citation type="submission" date="2019-03" db="EMBL/GenBank/DDBJ databases">
        <title>Genomic Encyclopedia of Type Strains, Phase IV (KMG-IV): sequencing the most valuable type-strain genomes for metagenomic binning, comparative biology and taxonomic classification.</title>
        <authorList>
            <person name="Goeker M."/>
        </authorList>
    </citation>
    <scope>NUCLEOTIDE SEQUENCE [LARGE SCALE GENOMIC DNA]</scope>
    <source>
        <strain evidence="9 11">DSM 17474</strain>
    </source>
</reference>
<evidence type="ECO:0000256" key="4">
    <source>
        <dbReference type="ARBA" id="ARBA00022723"/>
    </source>
</evidence>
<evidence type="ECO:0000313" key="9">
    <source>
        <dbReference type="EMBL" id="TCP10201.1"/>
    </source>
</evidence>
<sequence>MYLLDTNIISQTRRPDKADKRATAWLAHTDSNNLYTSAIVMMELERGILGIERKNSQQGTILRQWLNDVVKPAFAGRVLPIDEATAAICAKLHIPDKAPDNDAWIAATAIQHNYTLITRNTADFERTGAKLLNPFEYAG</sequence>
<comment type="similarity">
    <text evidence="7">Belongs to the PINc/VapC protein family.</text>
</comment>
<keyword evidence="11" id="KW-1185">Reference proteome</keyword>
<dbReference type="GO" id="GO:0016787">
    <property type="term" value="F:hydrolase activity"/>
    <property type="evidence" value="ECO:0007669"/>
    <property type="project" value="UniProtKB-KW"/>
</dbReference>
<evidence type="ECO:0000259" key="8">
    <source>
        <dbReference type="Pfam" id="PF01850"/>
    </source>
</evidence>
<dbReference type="GO" id="GO:0004518">
    <property type="term" value="F:nuclease activity"/>
    <property type="evidence" value="ECO:0007669"/>
    <property type="project" value="UniProtKB-KW"/>
</dbReference>
<keyword evidence="5" id="KW-0378">Hydrolase</keyword>
<evidence type="ECO:0000256" key="5">
    <source>
        <dbReference type="ARBA" id="ARBA00022801"/>
    </source>
</evidence>
<dbReference type="Proteomes" id="UP000294721">
    <property type="component" value="Unassembled WGS sequence"/>
</dbReference>
<organism evidence="10 12">
    <name type="scientific">Uruburuella suis</name>
    <dbReference type="NCBI Taxonomy" id="252130"/>
    <lineage>
        <taxon>Bacteria</taxon>
        <taxon>Pseudomonadati</taxon>
        <taxon>Pseudomonadota</taxon>
        <taxon>Betaproteobacteria</taxon>
        <taxon>Neisseriales</taxon>
        <taxon>Neisseriaceae</taxon>
        <taxon>Uruburuella</taxon>
    </lineage>
</organism>
<gene>
    <name evidence="9" type="ORF">EV680_10299</name>
    <name evidence="10" type="ORF">LVJ78_05340</name>
</gene>
<evidence type="ECO:0000256" key="1">
    <source>
        <dbReference type="ARBA" id="ARBA00001946"/>
    </source>
</evidence>
<dbReference type="EMBL" id="SLXE01000002">
    <property type="protein sequence ID" value="TCP10201.1"/>
    <property type="molecule type" value="Genomic_DNA"/>
</dbReference>
<dbReference type="Pfam" id="PF01850">
    <property type="entry name" value="PIN"/>
    <property type="match status" value="1"/>
</dbReference>
<dbReference type="InterPro" id="IPR002716">
    <property type="entry name" value="PIN_dom"/>
</dbReference>
<dbReference type="Gene3D" id="3.40.50.1010">
    <property type="entry name" value="5'-nuclease"/>
    <property type="match status" value="1"/>
</dbReference>
<protein>
    <submittedName>
        <fullName evidence="10">Type II toxin-antitoxin system VapC family toxin</fullName>
    </submittedName>
</protein>
<dbReference type="AlphaFoldDB" id="A0AAE9GVC9"/>
<dbReference type="SUPFAM" id="SSF88723">
    <property type="entry name" value="PIN domain-like"/>
    <property type="match status" value="1"/>
</dbReference>
<evidence type="ECO:0000256" key="6">
    <source>
        <dbReference type="ARBA" id="ARBA00022842"/>
    </source>
</evidence>
<dbReference type="PANTHER" id="PTHR33653">
    <property type="entry name" value="RIBONUCLEASE VAPC2"/>
    <property type="match status" value="1"/>
</dbReference>
<accession>A0AAE9GVC9</accession>
<dbReference type="Proteomes" id="UP000829756">
    <property type="component" value="Chromosome"/>
</dbReference>
<evidence type="ECO:0000256" key="2">
    <source>
        <dbReference type="ARBA" id="ARBA00022649"/>
    </source>
</evidence>
<dbReference type="InterPro" id="IPR029060">
    <property type="entry name" value="PIN-like_dom_sf"/>
</dbReference>
<proteinExistence type="inferred from homology"/>
<keyword evidence="4" id="KW-0479">Metal-binding</keyword>
<evidence type="ECO:0000313" key="12">
    <source>
        <dbReference type="Proteomes" id="UP000829756"/>
    </source>
</evidence>
<name>A0AAE9GVC9_9NEIS</name>
<evidence type="ECO:0000256" key="3">
    <source>
        <dbReference type="ARBA" id="ARBA00022722"/>
    </source>
</evidence>
<dbReference type="KEGG" id="usu:LVJ78_05340"/>
<dbReference type="EMBL" id="CP091507">
    <property type="protein sequence ID" value="UOO80422.1"/>
    <property type="molecule type" value="Genomic_DNA"/>
</dbReference>
<keyword evidence="2" id="KW-1277">Toxin-antitoxin system</keyword>
<dbReference type="CDD" id="cd18746">
    <property type="entry name" value="PIN_VapC4-5_FitB-like"/>
    <property type="match status" value="1"/>
</dbReference>
<evidence type="ECO:0000313" key="10">
    <source>
        <dbReference type="EMBL" id="UOO80422.1"/>
    </source>
</evidence>
<feature type="domain" description="PIN" evidence="8">
    <location>
        <begin position="2"/>
        <end position="128"/>
    </location>
</feature>
<keyword evidence="3" id="KW-0540">Nuclease</keyword>
<reference evidence="10" key="3">
    <citation type="journal article" date="2022" name="Res Sq">
        <title>Evolution of multicellular longitudinally dividing oral cavity symbionts (Neisseriaceae).</title>
        <authorList>
            <person name="Nyongesa S."/>
            <person name="Weber P."/>
            <person name="Bernet E."/>
            <person name="Pullido F."/>
            <person name="Nieckarz M."/>
            <person name="Delaby M."/>
            <person name="Nieves C."/>
            <person name="Viehboeck T."/>
            <person name="Krause N."/>
            <person name="Rivera-Millot A."/>
            <person name="Nakamura A."/>
            <person name="Vischer N."/>
            <person name="VanNieuwenhze M."/>
            <person name="Brun Y."/>
            <person name="Cava F."/>
            <person name="Bulgheresi S."/>
            <person name="Veyrier F."/>
        </authorList>
    </citation>
    <scope>NUCLEOTIDE SEQUENCE</scope>
    <source>
        <strain evidence="10">1258/02</strain>
    </source>
</reference>
<evidence type="ECO:0000313" key="11">
    <source>
        <dbReference type="Proteomes" id="UP000294721"/>
    </source>
</evidence>
<dbReference type="RefSeq" id="WP_132952449.1">
    <property type="nucleotide sequence ID" value="NZ_CP091507.1"/>
</dbReference>
<evidence type="ECO:0000256" key="7">
    <source>
        <dbReference type="ARBA" id="ARBA00038093"/>
    </source>
</evidence>
<dbReference type="GO" id="GO:0046872">
    <property type="term" value="F:metal ion binding"/>
    <property type="evidence" value="ECO:0007669"/>
    <property type="project" value="UniProtKB-KW"/>
</dbReference>